<comment type="subcellular location">
    <subcellularLocation>
        <location evidence="1">Membrane</location>
    </subcellularLocation>
</comment>
<name>A0ABP1F3D3_9FLAO</name>
<gene>
    <name evidence="3" type="ORF">T190423A01A_20616</name>
</gene>
<keyword evidence="4" id="KW-1185">Reference proteome</keyword>
<accession>A0ABP1F3D3</accession>
<comment type="caution">
    <text evidence="3">The sequence shown here is derived from an EMBL/GenBank/DDBJ whole genome shotgun (WGS) entry which is preliminary data.</text>
</comment>
<dbReference type="InterPro" id="IPR001509">
    <property type="entry name" value="Epimerase_deHydtase"/>
</dbReference>
<dbReference type="EMBL" id="CAXJIO010000011">
    <property type="protein sequence ID" value="CAL2102865.1"/>
    <property type="molecule type" value="Genomic_DNA"/>
</dbReference>
<dbReference type="Proteomes" id="UP001497527">
    <property type="component" value="Unassembled WGS sequence"/>
</dbReference>
<dbReference type="PANTHER" id="PTHR14097">
    <property type="entry name" value="OXIDOREDUCTASE HTATIP2"/>
    <property type="match status" value="1"/>
</dbReference>
<dbReference type="InterPro" id="IPR036291">
    <property type="entry name" value="NAD(P)-bd_dom_sf"/>
</dbReference>
<evidence type="ECO:0000259" key="2">
    <source>
        <dbReference type="Pfam" id="PF01370"/>
    </source>
</evidence>
<evidence type="ECO:0000313" key="3">
    <source>
        <dbReference type="EMBL" id="CAL2102865.1"/>
    </source>
</evidence>
<dbReference type="SUPFAM" id="SSF51735">
    <property type="entry name" value="NAD(P)-binding Rossmann-fold domains"/>
    <property type="match status" value="1"/>
</dbReference>
<reference evidence="3 4" key="1">
    <citation type="submission" date="2024-05" db="EMBL/GenBank/DDBJ databases">
        <authorList>
            <person name="Duchaud E."/>
        </authorList>
    </citation>
    <scope>NUCLEOTIDE SEQUENCE [LARGE SCALE GENOMIC DNA]</scope>
    <source>
        <strain evidence="3">Ena-SAMPLE-TAB-13-05-2024-13:56:06:370-140308</strain>
    </source>
</reference>
<evidence type="ECO:0000256" key="1">
    <source>
        <dbReference type="ARBA" id="ARBA00004370"/>
    </source>
</evidence>
<dbReference type="Pfam" id="PF01370">
    <property type="entry name" value="Epimerase"/>
    <property type="match status" value="1"/>
</dbReference>
<dbReference type="RefSeq" id="WP_348716631.1">
    <property type="nucleotide sequence ID" value="NZ_CAXJIO010000011.1"/>
</dbReference>
<evidence type="ECO:0000313" key="4">
    <source>
        <dbReference type="Proteomes" id="UP001497527"/>
    </source>
</evidence>
<dbReference type="PANTHER" id="PTHR14097:SF8">
    <property type="entry name" value="NAD(P)-BINDING DOMAIN-CONTAINING PROTEIN"/>
    <property type="match status" value="1"/>
</dbReference>
<proteinExistence type="predicted"/>
<dbReference type="Gene3D" id="3.40.50.720">
    <property type="entry name" value="NAD(P)-binding Rossmann-like Domain"/>
    <property type="match status" value="1"/>
</dbReference>
<feature type="domain" description="NAD-dependent epimerase/dehydratase" evidence="2">
    <location>
        <begin position="3"/>
        <end position="99"/>
    </location>
</feature>
<protein>
    <submittedName>
        <fullName evidence="3">NAD-dependent epimerase/dehydratase family protein</fullName>
    </submittedName>
</protein>
<sequence length="222" mass="24751">MKVIITGSTGMVGKGILLECLEQPNIEKVLVINRSSLNMEHSKLEELLLSDFTQVASLKEKLVGYDACFFAMGISSVGMNEEKYTSITFNTVKAFADVLFESNPNMVFNYISGAGTDSSEKGRSMWARVKGKTENYVLNKGFKDAYAFRPGAIIPEKGIKSRTNWYSVIYIILTPFFGLMKKSKNITTTTKIGLAMIHTLNHSQTLKHLENKDINVLAEKQS</sequence>
<organism evidence="3 4">
    <name type="scientific">Tenacibaculum polynesiense</name>
    <dbReference type="NCBI Taxonomy" id="3137857"/>
    <lineage>
        <taxon>Bacteria</taxon>
        <taxon>Pseudomonadati</taxon>
        <taxon>Bacteroidota</taxon>
        <taxon>Flavobacteriia</taxon>
        <taxon>Flavobacteriales</taxon>
        <taxon>Flavobacteriaceae</taxon>
        <taxon>Tenacibaculum</taxon>
    </lineage>
</organism>